<dbReference type="InterPro" id="IPR006464">
    <property type="entry name" value="AcTrfase_RimI/Ard1"/>
</dbReference>
<evidence type="ECO:0000256" key="5">
    <source>
        <dbReference type="RuleBase" id="RU363094"/>
    </source>
</evidence>
<reference evidence="8" key="1">
    <citation type="journal article" date="2019" name="Int. J. Syst. Evol. Microbiol.">
        <title>The Global Catalogue of Microorganisms (GCM) 10K type strain sequencing project: providing services to taxonomists for standard genome sequencing and annotation.</title>
        <authorList>
            <consortium name="The Broad Institute Genomics Platform"/>
            <consortium name="The Broad Institute Genome Sequencing Center for Infectious Disease"/>
            <person name="Wu L."/>
            <person name="Ma J."/>
        </authorList>
    </citation>
    <scope>NUCLEOTIDE SEQUENCE [LARGE SCALE GENOMIC DNA]</scope>
    <source>
        <strain evidence="8">CCUG 59858</strain>
    </source>
</reference>
<dbReference type="GO" id="GO:0005840">
    <property type="term" value="C:ribosome"/>
    <property type="evidence" value="ECO:0007669"/>
    <property type="project" value="UniProtKB-KW"/>
</dbReference>
<keyword evidence="7" id="KW-0689">Ribosomal protein</keyword>
<keyword evidence="2 5" id="KW-0963">Cytoplasm</keyword>
<name>A0ABV8CBU2_9GAMM</name>
<evidence type="ECO:0000256" key="3">
    <source>
        <dbReference type="ARBA" id="ARBA00022679"/>
    </source>
</evidence>
<comment type="similarity">
    <text evidence="1 5">Belongs to the acetyltransferase family. RimI subfamily.</text>
</comment>
<proteinExistence type="inferred from homology"/>
<comment type="caution">
    <text evidence="7">The sequence shown here is derived from an EMBL/GenBank/DDBJ whole genome shotgun (WGS) entry which is preliminary data.</text>
</comment>
<dbReference type="GO" id="GO:0008999">
    <property type="term" value="F:protein-N-terminal-alanine acetyltransferase activity"/>
    <property type="evidence" value="ECO:0007669"/>
    <property type="project" value="UniProtKB-EC"/>
</dbReference>
<dbReference type="Pfam" id="PF00583">
    <property type="entry name" value="Acetyltransf_1"/>
    <property type="match status" value="1"/>
</dbReference>
<evidence type="ECO:0000256" key="4">
    <source>
        <dbReference type="ARBA" id="ARBA00023315"/>
    </source>
</evidence>
<evidence type="ECO:0000256" key="1">
    <source>
        <dbReference type="ARBA" id="ARBA00005395"/>
    </source>
</evidence>
<dbReference type="InterPro" id="IPR000182">
    <property type="entry name" value="GNAT_dom"/>
</dbReference>
<dbReference type="Gene3D" id="3.40.630.30">
    <property type="match status" value="1"/>
</dbReference>
<dbReference type="Proteomes" id="UP001595758">
    <property type="component" value="Unassembled WGS sequence"/>
</dbReference>
<dbReference type="PROSITE" id="PS51186">
    <property type="entry name" value="GNAT"/>
    <property type="match status" value="1"/>
</dbReference>
<keyword evidence="8" id="KW-1185">Reference proteome</keyword>
<dbReference type="SUPFAM" id="SSF55729">
    <property type="entry name" value="Acyl-CoA N-acyltransferases (Nat)"/>
    <property type="match status" value="1"/>
</dbReference>
<dbReference type="RefSeq" id="WP_382340201.1">
    <property type="nucleotide sequence ID" value="NZ_JBHSAB010000001.1"/>
</dbReference>
<comment type="subcellular location">
    <subcellularLocation>
        <location evidence="5">Cytoplasm</location>
    </subcellularLocation>
</comment>
<dbReference type="CDD" id="cd04301">
    <property type="entry name" value="NAT_SF"/>
    <property type="match status" value="1"/>
</dbReference>
<evidence type="ECO:0000256" key="2">
    <source>
        <dbReference type="ARBA" id="ARBA00022490"/>
    </source>
</evidence>
<evidence type="ECO:0000313" key="7">
    <source>
        <dbReference type="EMBL" id="MFC3907649.1"/>
    </source>
</evidence>
<dbReference type="InterPro" id="IPR016181">
    <property type="entry name" value="Acyl_CoA_acyltransferase"/>
</dbReference>
<dbReference type="PANTHER" id="PTHR43420:SF12">
    <property type="entry name" value="N-ACETYLTRANSFERASE DOMAIN-CONTAINING PROTEIN"/>
    <property type="match status" value="1"/>
</dbReference>
<keyword evidence="4 7" id="KW-0012">Acyltransferase</keyword>
<evidence type="ECO:0000313" key="8">
    <source>
        <dbReference type="Proteomes" id="UP001595758"/>
    </source>
</evidence>
<dbReference type="EC" id="2.3.1.266" evidence="5"/>
<organism evidence="7 8">
    <name type="scientific">Legionella dresdenensis</name>
    <dbReference type="NCBI Taxonomy" id="450200"/>
    <lineage>
        <taxon>Bacteria</taxon>
        <taxon>Pseudomonadati</taxon>
        <taxon>Pseudomonadota</taxon>
        <taxon>Gammaproteobacteria</taxon>
        <taxon>Legionellales</taxon>
        <taxon>Legionellaceae</taxon>
        <taxon>Legionella</taxon>
    </lineage>
</organism>
<accession>A0ABV8CBU2</accession>
<keyword evidence="7" id="KW-0687">Ribonucleoprotein</keyword>
<sequence>MMLHDIEQVYLMEEEGHVTPWTREILIGCLLIGFDCKVIGLAENTKLIGYIISRRVLNVCHVLNLCVDREYRRKGIGERLLTELIESLPKPAIEQVILEVRVSNAPAIQLYEKLGFEHDGYKQNYYNDDAGYEDALVLKKQLNCLL</sequence>
<comment type="catalytic activity">
    <reaction evidence="5">
        <text>N-terminal L-alanyl-[ribosomal protein bS18] + acetyl-CoA = N-terminal N(alpha)-acetyl-L-alanyl-[ribosomal protein bS18] + CoA + H(+)</text>
        <dbReference type="Rhea" id="RHEA:43756"/>
        <dbReference type="Rhea" id="RHEA-COMP:10676"/>
        <dbReference type="Rhea" id="RHEA-COMP:10677"/>
        <dbReference type="ChEBI" id="CHEBI:15378"/>
        <dbReference type="ChEBI" id="CHEBI:57287"/>
        <dbReference type="ChEBI" id="CHEBI:57288"/>
        <dbReference type="ChEBI" id="CHEBI:64718"/>
        <dbReference type="ChEBI" id="CHEBI:83683"/>
        <dbReference type="EC" id="2.3.1.266"/>
    </reaction>
</comment>
<gene>
    <name evidence="7" type="primary">rimI</name>
    <name evidence="7" type="ORF">ACFORL_00965</name>
</gene>
<comment type="function">
    <text evidence="5">Acetylates the N-terminal alanine of ribosomal protein bS18.</text>
</comment>
<dbReference type="NCBIfam" id="TIGR01575">
    <property type="entry name" value="rimI"/>
    <property type="match status" value="1"/>
</dbReference>
<feature type="domain" description="N-acetyltransferase" evidence="6">
    <location>
        <begin position="1"/>
        <end position="143"/>
    </location>
</feature>
<protein>
    <recommendedName>
        <fullName evidence="5">[Ribosomal protein bS18]-alanine N-acetyltransferase</fullName>
        <ecNumber evidence="5">2.3.1.266</ecNumber>
    </recommendedName>
</protein>
<keyword evidence="3 7" id="KW-0808">Transferase</keyword>
<evidence type="ECO:0000259" key="6">
    <source>
        <dbReference type="PROSITE" id="PS51186"/>
    </source>
</evidence>
<dbReference type="InterPro" id="IPR050680">
    <property type="entry name" value="YpeA/RimI_acetyltransf"/>
</dbReference>
<dbReference type="EMBL" id="JBHSAB010000001">
    <property type="protein sequence ID" value="MFC3907649.1"/>
    <property type="molecule type" value="Genomic_DNA"/>
</dbReference>
<dbReference type="PANTHER" id="PTHR43420">
    <property type="entry name" value="ACETYLTRANSFERASE"/>
    <property type="match status" value="1"/>
</dbReference>